<evidence type="ECO:0000256" key="1">
    <source>
        <dbReference type="SAM" id="MobiDB-lite"/>
    </source>
</evidence>
<name>A0ABV7BR41_9PROT</name>
<reference evidence="4" key="1">
    <citation type="journal article" date="2019" name="Int. J. Syst. Evol. Microbiol.">
        <title>The Global Catalogue of Microorganisms (GCM) 10K type strain sequencing project: providing services to taxonomists for standard genome sequencing and annotation.</title>
        <authorList>
            <consortium name="The Broad Institute Genomics Platform"/>
            <consortium name="The Broad Institute Genome Sequencing Center for Infectious Disease"/>
            <person name="Wu L."/>
            <person name="Ma J."/>
        </authorList>
    </citation>
    <scope>NUCLEOTIDE SEQUENCE [LARGE SCALE GENOMIC DNA]</scope>
    <source>
        <strain evidence="4">CGMCC 1.16855</strain>
    </source>
</reference>
<accession>A0ABV7BR41</accession>
<organism evidence="3 4">
    <name type="scientific">Falsiroseomonas tokyonensis</name>
    <dbReference type="NCBI Taxonomy" id="430521"/>
    <lineage>
        <taxon>Bacteria</taxon>
        <taxon>Pseudomonadati</taxon>
        <taxon>Pseudomonadota</taxon>
        <taxon>Alphaproteobacteria</taxon>
        <taxon>Acetobacterales</taxon>
        <taxon>Roseomonadaceae</taxon>
        <taxon>Falsiroseomonas</taxon>
    </lineage>
</organism>
<dbReference type="RefSeq" id="WP_216835636.1">
    <property type="nucleotide sequence ID" value="NZ_JAFNJS010000002.1"/>
</dbReference>
<feature type="transmembrane region" description="Helical" evidence="2">
    <location>
        <begin position="652"/>
        <end position="673"/>
    </location>
</feature>
<proteinExistence type="predicted"/>
<feature type="region of interest" description="Disordered" evidence="1">
    <location>
        <begin position="30"/>
        <end position="82"/>
    </location>
</feature>
<evidence type="ECO:0000256" key="2">
    <source>
        <dbReference type="SAM" id="Phobius"/>
    </source>
</evidence>
<keyword evidence="2" id="KW-0812">Transmembrane</keyword>
<gene>
    <name evidence="3" type="ORF">ACFOD3_06600</name>
</gene>
<protein>
    <recommendedName>
        <fullName evidence="5">Cellulose synthase regulatory subunit</fullName>
    </recommendedName>
</protein>
<evidence type="ECO:0008006" key="5">
    <source>
        <dbReference type="Google" id="ProtNLM"/>
    </source>
</evidence>
<dbReference type="EMBL" id="JBHRSB010000002">
    <property type="protein sequence ID" value="MFC2999554.1"/>
    <property type="molecule type" value="Genomic_DNA"/>
</dbReference>
<keyword evidence="2" id="KW-1133">Transmembrane helix</keyword>
<feature type="compositionally biased region" description="Pro residues" evidence="1">
    <location>
        <begin position="46"/>
        <end position="57"/>
    </location>
</feature>
<comment type="caution">
    <text evidence="3">The sequence shown here is derived from an EMBL/GenBank/DDBJ whole genome shotgun (WGS) entry which is preliminary data.</text>
</comment>
<keyword evidence="2" id="KW-0472">Membrane</keyword>
<keyword evidence="4" id="KW-1185">Reference proteome</keyword>
<sequence length="690" mass="70282">MRAERPILRRAAATLLALALLPMGLPPGLPMAQAQTRARPSATEPLPLPPPPAPPASLAPQPAQPGIVPREAPRDAPRAGPPLQRRIGLAELGPAAGLPFDQRGVTLTVPLPRNQPGLAGRLALAIDLAAPFGGRHAVELRAEGRLLESRAFSDAPGPLAIEMPLPEDLLAQPDGALSIELRLVGDPDPASASLRPDSHLTLLLPDPAELSVAALFRLLPQATQVLLRPGPISPAEATAALQIGLALAATGREVSIASAPPGRALPGPGGTRIWASGAVLVGLGAEAAAVRMLDGVPVLTLGGPSPERMARLLDSPLREAALMGAVSGGTEGAAASSATATLPFAALSGSTAPQEAARAEWTLSFSTRDLPPGTRLEALEVALRAAPDPGGARAVGTVLLNNEILGAATLSAEGSARLVLPVQASALAAENTLSVVVNRAAASGPAQLLPSSLLRLAPAGPPRDFLDLPSAFGAGVEVLVDAPGRVLVAEGLNPLLWVMRAVVPAAAPLRVTLAEPGTPAAPSGPFVAATIEPPADSDPLLRFDAGRILLSNREGRPVLELGGLHRLIAAQLLTAGGHPGLWLRHVGPVPLLPAAAPRLGQGDIALLDGQGVALAWSSGPAPALRIAYPEAPRPEGMSLAGATAWLAALRPWRSWIIGVAWVAGFLLVVYAFLRPRRDPPPAPPAGISAP</sequence>
<evidence type="ECO:0000313" key="3">
    <source>
        <dbReference type="EMBL" id="MFC2999554.1"/>
    </source>
</evidence>
<dbReference type="Proteomes" id="UP001595420">
    <property type="component" value="Unassembled WGS sequence"/>
</dbReference>
<evidence type="ECO:0000313" key="4">
    <source>
        <dbReference type="Proteomes" id="UP001595420"/>
    </source>
</evidence>